<dbReference type="AlphaFoldDB" id="K6A5D4"/>
<reference evidence="1 2" key="1">
    <citation type="submission" date="2012-02" db="EMBL/GenBank/DDBJ databases">
        <title>The Genome Sequence of Parabacteroides goldsteinii CL02T12C30.</title>
        <authorList>
            <consortium name="The Broad Institute Genome Sequencing Platform"/>
            <person name="Earl A."/>
            <person name="Ward D."/>
            <person name="Feldgarden M."/>
            <person name="Gevers D."/>
            <person name="Zitomersky N.L."/>
            <person name="Coyne M.J."/>
            <person name="Comstock L.E."/>
            <person name="Young S.K."/>
            <person name="Zeng Q."/>
            <person name="Gargeya S."/>
            <person name="Fitzgerald M."/>
            <person name="Haas B."/>
            <person name="Abouelleil A."/>
            <person name="Alvarado L."/>
            <person name="Arachchi H.M."/>
            <person name="Berlin A."/>
            <person name="Chapman S.B."/>
            <person name="Gearin G."/>
            <person name="Goldberg J."/>
            <person name="Griggs A."/>
            <person name="Gujja S."/>
            <person name="Hansen M."/>
            <person name="Heiman D."/>
            <person name="Howarth C."/>
            <person name="Larimer J."/>
            <person name="Lui A."/>
            <person name="MacDonald P.J.P."/>
            <person name="McCowen C."/>
            <person name="Montmayeur A."/>
            <person name="Murphy C."/>
            <person name="Neiman D."/>
            <person name="Pearson M."/>
            <person name="Priest M."/>
            <person name="Roberts A."/>
            <person name="Saif S."/>
            <person name="Shea T."/>
            <person name="Sisk P."/>
            <person name="Stolte C."/>
            <person name="Sykes S."/>
            <person name="Wortman J."/>
            <person name="Nusbaum C."/>
            <person name="Birren B."/>
        </authorList>
    </citation>
    <scope>NUCLEOTIDE SEQUENCE [LARGE SCALE GENOMIC DNA]</scope>
    <source>
        <strain evidence="1 2">CL02T12C30</strain>
    </source>
</reference>
<gene>
    <name evidence="1" type="ORF">HMPREF1076_00763</name>
</gene>
<dbReference type="Proteomes" id="UP000006330">
    <property type="component" value="Unassembled WGS sequence"/>
</dbReference>
<organism evidence="1 2">
    <name type="scientific">Parabacteroides goldsteinii CL02T12C30</name>
    <dbReference type="NCBI Taxonomy" id="999418"/>
    <lineage>
        <taxon>Bacteria</taxon>
        <taxon>Pseudomonadati</taxon>
        <taxon>Bacteroidota</taxon>
        <taxon>Bacteroidia</taxon>
        <taxon>Bacteroidales</taxon>
        <taxon>Tannerellaceae</taxon>
        <taxon>Parabacteroides</taxon>
    </lineage>
</organism>
<evidence type="ECO:0000313" key="1">
    <source>
        <dbReference type="EMBL" id="EKN18926.1"/>
    </source>
</evidence>
<evidence type="ECO:0000313" key="2">
    <source>
        <dbReference type="Proteomes" id="UP000006330"/>
    </source>
</evidence>
<protein>
    <submittedName>
        <fullName evidence="1">Uncharacterized protein</fullName>
    </submittedName>
</protein>
<accession>K6A5D4</accession>
<comment type="caution">
    <text evidence="1">The sequence shown here is derived from an EMBL/GenBank/DDBJ whole genome shotgun (WGS) entry which is preliminary data.</text>
</comment>
<sequence length="109" mass="12428">MKYPRFQSHSLAGVGVIRHDARTEKTIYLCRRESAARSRKENVKQTLQTFNPAQPDFNMRQHIARCTLRPSLKVQALKVSPERSFGGGGSPKSNLLKYSCYEEKNACQQ</sequence>
<dbReference type="HOGENOM" id="CLU_2181353_0_0_10"/>
<name>K6A5D4_9BACT</name>
<dbReference type="EMBL" id="AGZO01000009">
    <property type="protein sequence ID" value="EKN18926.1"/>
    <property type="molecule type" value="Genomic_DNA"/>
</dbReference>
<proteinExistence type="predicted"/>